<gene>
    <name evidence="10" type="ORF">ACFQRF_05295</name>
</gene>
<dbReference type="InterPro" id="IPR023232">
    <property type="entry name" value="Glyco_hydro_2_AS"/>
</dbReference>
<dbReference type="InterPro" id="IPR004199">
    <property type="entry name" value="B-gal_small/dom_5"/>
</dbReference>
<dbReference type="SUPFAM" id="SSF49303">
    <property type="entry name" value="beta-Galactosidase/glucuronidase domain"/>
    <property type="match status" value="2"/>
</dbReference>
<dbReference type="GO" id="GO:0016787">
    <property type="term" value="F:hydrolase activity"/>
    <property type="evidence" value="ECO:0007669"/>
    <property type="project" value="UniProtKB-KW"/>
</dbReference>
<dbReference type="Pfam" id="PF02929">
    <property type="entry name" value="Bgal_small_N"/>
    <property type="match status" value="1"/>
</dbReference>
<feature type="region of interest" description="Disordered" evidence="8">
    <location>
        <begin position="687"/>
        <end position="707"/>
    </location>
</feature>
<dbReference type="SUPFAM" id="SSF51445">
    <property type="entry name" value="(Trans)glycosidases"/>
    <property type="match status" value="1"/>
</dbReference>
<dbReference type="Pfam" id="PF16353">
    <property type="entry name" value="LacZ_4"/>
    <property type="match status" value="1"/>
</dbReference>
<dbReference type="Pfam" id="PF02836">
    <property type="entry name" value="Glyco_hydro_2_C"/>
    <property type="match status" value="1"/>
</dbReference>
<comment type="similarity">
    <text evidence="2">Belongs to the glycosyl hydrolase 2 family.</text>
</comment>
<dbReference type="InterPro" id="IPR008979">
    <property type="entry name" value="Galactose-bd-like_sf"/>
</dbReference>
<evidence type="ECO:0000256" key="6">
    <source>
        <dbReference type="ARBA" id="ARBA00023295"/>
    </source>
</evidence>
<protein>
    <recommendedName>
        <fullName evidence="4">Beta-galactosidase</fullName>
        <ecNumber evidence="3">3.2.1.23</ecNumber>
    </recommendedName>
    <alternativeName>
        <fullName evidence="7">Lactase</fullName>
    </alternativeName>
</protein>
<evidence type="ECO:0000256" key="5">
    <source>
        <dbReference type="ARBA" id="ARBA00022801"/>
    </source>
</evidence>
<evidence type="ECO:0000259" key="9">
    <source>
        <dbReference type="SMART" id="SM01038"/>
    </source>
</evidence>
<evidence type="ECO:0000256" key="3">
    <source>
        <dbReference type="ARBA" id="ARBA00012756"/>
    </source>
</evidence>
<evidence type="ECO:0000256" key="8">
    <source>
        <dbReference type="SAM" id="MobiDB-lite"/>
    </source>
</evidence>
<dbReference type="Pfam" id="PF02837">
    <property type="entry name" value="Glyco_hydro_2_N"/>
    <property type="match status" value="1"/>
</dbReference>
<name>A0ABW2KDK6_9ACTN</name>
<dbReference type="InterPro" id="IPR036156">
    <property type="entry name" value="Beta-gal/glucu_dom_sf"/>
</dbReference>
<evidence type="ECO:0000313" key="11">
    <source>
        <dbReference type="Proteomes" id="UP001596540"/>
    </source>
</evidence>
<feature type="domain" description="Beta galactosidase small chain/" evidence="9">
    <location>
        <begin position="717"/>
        <end position="977"/>
    </location>
</feature>
<dbReference type="PANTHER" id="PTHR46323:SF2">
    <property type="entry name" value="BETA-GALACTOSIDASE"/>
    <property type="match status" value="1"/>
</dbReference>
<dbReference type="InterPro" id="IPR011013">
    <property type="entry name" value="Gal_mutarotase_sf_dom"/>
</dbReference>
<comment type="caution">
    <text evidence="10">The sequence shown here is derived from an EMBL/GenBank/DDBJ whole genome shotgun (WGS) entry which is preliminary data.</text>
</comment>
<keyword evidence="6" id="KW-0326">Glycosidase</keyword>
<keyword evidence="11" id="KW-1185">Reference proteome</keyword>
<dbReference type="Gene3D" id="2.60.120.260">
    <property type="entry name" value="Galactose-binding domain-like"/>
    <property type="match status" value="1"/>
</dbReference>
<proteinExistence type="inferred from homology"/>
<dbReference type="SMART" id="SM01038">
    <property type="entry name" value="Bgal_small_N"/>
    <property type="match status" value="1"/>
</dbReference>
<dbReference type="SUPFAM" id="SSF49785">
    <property type="entry name" value="Galactose-binding domain-like"/>
    <property type="match status" value="1"/>
</dbReference>
<reference evidence="11" key="1">
    <citation type="journal article" date="2019" name="Int. J. Syst. Evol. Microbiol.">
        <title>The Global Catalogue of Microorganisms (GCM) 10K type strain sequencing project: providing services to taxonomists for standard genome sequencing and annotation.</title>
        <authorList>
            <consortium name="The Broad Institute Genomics Platform"/>
            <consortium name="The Broad Institute Genome Sequencing Center for Infectious Disease"/>
            <person name="Wu L."/>
            <person name="Ma J."/>
        </authorList>
    </citation>
    <scope>NUCLEOTIDE SEQUENCE [LARGE SCALE GENOMIC DNA]</scope>
    <source>
        <strain evidence="11">CGMCC 4.7382</strain>
    </source>
</reference>
<dbReference type="PROSITE" id="PS00608">
    <property type="entry name" value="GLYCOSYL_HYDROL_F2_2"/>
    <property type="match status" value="1"/>
</dbReference>
<dbReference type="InterPro" id="IPR014718">
    <property type="entry name" value="GH-type_carb-bd"/>
</dbReference>
<dbReference type="InterPro" id="IPR050347">
    <property type="entry name" value="Bact_Beta-galactosidase"/>
</dbReference>
<dbReference type="InterPro" id="IPR023230">
    <property type="entry name" value="Glyco_hydro_2_CS"/>
</dbReference>
<dbReference type="EMBL" id="JBHTBH010000002">
    <property type="protein sequence ID" value="MFC7327150.1"/>
    <property type="molecule type" value="Genomic_DNA"/>
</dbReference>
<dbReference type="Gene3D" id="2.60.40.10">
    <property type="entry name" value="Immunoglobulins"/>
    <property type="match status" value="2"/>
</dbReference>
<evidence type="ECO:0000256" key="1">
    <source>
        <dbReference type="ARBA" id="ARBA00001412"/>
    </source>
</evidence>
<sequence>MTVHAPQPELPYHVDPGPGAGALPPRASERSDAPSLPLDGDWRFRWSPVLPDGTGGFELPDHDDGAWDRLAVPSHWQLHGYGAPAYLNADYPFPVDPPYVPDENPTGDYRRAFELPADWPDAAAARTVLRFDGVDSCFRAWLNGVELGHAKGSRLPTEFDATAALRPGRNVLAVRVHQWSAGSYLEDQDMWWLSGIFRPVRLLARPSGGIPDVEVRADYDHRTGTGTLLVTTPGASALVSVPELGITDLPTGTAHQVGPVEPWSAELPRRYRVEVHTPAERVTVHTGFRTVRIEDGLLKVNGRRILLRGVNRHEWHPDSGRALTEETMLADVLLMKRHNINAVRTSHYPPDPRFLELCDEYGLWVIDEGDLETHGFERLGWRGNPSDAPRWRPALLDRIRRAVERDKNRPSVILWSLGNESGTGANLAAMAEWVRERDPSRPVHYEGDRDCRYVDVYSLMYPRHGDVAAIGRRSEPQTADPAADAHRRALPFIMCEYAHAMGTGPGGLSEYQELFEAHERCQGGFVWEWIDHGIRRPAPSGGYYYAYGGDFGEEAHDGNFVADGLLYPDRTPSSGLLEYKKVIEPVRVEVDAGRRVVRVANRHDFRDTAHLAFSWSLATDGAEAAAGGLPVPVLAAGEEAEVPLPGLPEPAPSSAAAETWLTVSARLADDEPWAPAGHEVAWAQARLGAASPPPPPPVAGAPARPRRADGALRLGPGVFDPRTGVLRTLGDLDVTGPRLDVWRAPTDNDLGFWGERAADAWRAIGLHRLRHRTVAVGTSGPGLLVRTVVAPAATDLGFDVEYLWSADPAGDALRLEVAVRPRGAWPCPLPRVGVRMSLPERIDRVEWFGAGPHESYPDMRRSARVGLWSARVAELQAPCVRPQENGNRSDVRFARLTGPDGGGLLVRGEPAIHLAVRRWTSERLDAADHPFDLRASDRVWVNLDAALDGLGSASCGPEPLPQYRLTAAPRTFAVRLSPIGGRA</sequence>
<comment type="catalytic activity">
    <reaction evidence="1">
        <text>Hydrolysis of terminal non-reducing beta-D-galactose residues in beta-D-galactosides.</text>
        <dbReference type="EC" id="3.2.1.23"/>
    </reaction>
</comment>
<evidence type="ECO:0000313" key="10">
    <source>
        <dbReference type="EMBL" id="MFC7327150.1"/>
    </source>
</evidence>
<dbReference type="InterPro" id="IPR013783">
    <property type="entry name" value="Ig-like_fold"/>
</dbReference>
<dbReference type="EC" id="3.2.1.23" evidence="3"/>
<evidence type="ECO:0000256" key="2">
    <source>
        <dbReference type="ARBA" id="ARBA00007401"/>
    </source>
</evidence>
<dbReference type="Gene3D" id="2.70.98.10">
    <property type="match status" value="1"/>
</dbReference>
<dbReference type="Gene3D" id="3.20.20.80">
    <property type="entry name" value="Glycosidases"/>
    <property type="match status" value="1"/>
</dbReference>
<dbReference type="InterPro" id="IPR017853">
    <property type="entry name" value="GH"/>
</dbReference>
<keyword evidence="5 10" id="KW-0378">Hydrolase</keyword>
<feature type="region of interest" description="Disordered" evidence="8">
    <location>
        <begin position="1"/>
        <end position="36"/>
    </location>
</feature>
<dbReference type="InterPro" id="IPR006103">
    <property type="entry name" value="Glyco_hydro_2_cat"/>
</dbReference>
<dbReference type="SUPFAM" id="SSF74650">
    <property type="entry name" value="Galactose mutarotase-like"/>
    <property type="match status" value="1"/>
</dbReference>
<dbReference type="InterPro" id="IPR006101">
    <property type="entry name" value="Glyco_hydro_2"/>
</dbReference>
<dbReference type="Proteomes" id="UP001596540">
    <property type="component" value="Unassembled WGS sequence"/>
</dbReference>
<dbReference type="PROSITE" id="PS00719">
    <property type="entry name" value="GLYCOSYL_HYDROL_F2_1"/>
    <property type="match status" value="1"/>
</dbReference>
<dbReference type="PRINTS" id="PR00132">
    <property type="entry name" value="GLHYDRLASE2"/>
</dbReference>
<dbReference type="PANTHER" id="PTHR46323">
    <property type="entry name" value="BETA-GALACTOSIDASE"/>
    <property type="match status" value="1"/>
</dbReference>
<dbReference type="InterPro" id="IPR032312">
    <property type="entry name" value="LacZ_4"/>
</dbReference>
<organism evidence="10 11">
    <name type="scientific">Marinactinospora rubrisoli</name>
    <dbReference type="NCBI Taxonomy" id="2715399"/>
    <lineage>
        <taxon>Bacteria</taxon>
        <taxon>Bacillati</taxon>
        <taxon>Actinomycetota</taxon>
        <taxon>Actinomycetes</taxon>
        <taxon>Streptosporangiales</taxon>
        <taxon>Nocardiopsidaceae</taxon>
        <taxon>Marinactinospora</taxon>
    </lineage>
</organism>
<accession>A0ABW2KDK6</accession>
<dbReference type="InterPro" id="IPR006104">
    <property type="entry name" value="Glyco_hydro_2_N"/>
</dbReference>
<evidence type="ECO:0000256" key="4">
    <source>
        <dbReference type="ARBA" id="ARBA00013303"/>
    </source>
</evidence>
<evidence type="ECO:0000256" key="7">
    <source>
        <dbReference type="ARBA" id="ARBA00032230"/>
    </source>
</evidence>
<dbReference type="RefSeq" id="WP_379869325.1">
    <property type="nucleotide sequence ID" value="NZ_JBHTBH010000002.1"/>
</dbReference>